<organism evidence="1 2">
    <name type="scientific">Novymonas esmeraldas</name>
    <dbReference type="NCBI Taxonomy" id="1808958"/>
    <lineage>
        <taxon>Eukaryota</taxon>
        <taxon>Discoba</taxon>
        <taxon>Euglenozoa</taxon>
        <taxon>Kinetoplastea</taxon>
        <taxon>Metakinetoplastina</taxon>
        <taxon>Trypanosomatida</taxon>
        <taxon>Trypanosomatidae</taxon>
        <taxon>Novymonas</taxon>
    </lineage>
</organism>
<evidence type="ECO:0000313" key="2">
    <source>
        <dbReference type="Proteomes" id="UP001430356"/>
    </source>
</evidence>
<dbReference type="EMBL" id="JAECZO010000224">
    <property type="protein sequence ID" value="KAK7199148.1"/>
    <property type="molecule type" value="Genomic_DNA"/>
</dbReference>
<name>A0AAW0EYD4_9TRYP</name>
<keyword evidence="2" id="KW-1185">Reference proteome</keyword>
<dbReference type="AlphaFoldDB" id="A0AAW0EYD4"/>
<protein>
    <submittedName>
        <fullName evidence="1">Uncharacterized protein</fullName>
    </submittedName>
</protein>
<reference evidence="1 2" key="1">
    <citation type="journal article" date="2021" name="MBio">
        <title>A New Model Trypanosomatid, Novymonas esmeraldas: Genomic Perception of Its 'Candidatus Pandoraea novymonadis' Endosymbiont.</title>
        <authorList>
            <person name="Zakharova A."/>
            <person name="Saura A."/>
            <person name="Butenko A."/>
            <person name="Podesvova L."/>
            <person name="Warmusova S."/>
            <person name="Kostygov A.Y."/>
            <person name="Nenarokova A."/>
            <person name="Lukes J."/>
            <person name="Opperdoes F.R."/>
            <person name="Yurchenko V."/>
        </authorList>
    </citation>
    <scope>NUCLEOTIDE SEQUENCE [LARGE SCALE GENOMIC DNA]</scope>
    <source>
        <strain evidence="1 2">E262AT.01</strain>
    </source>
</reference>
<proteinExistence type="predicted"/>
<gene>
    <name evidence="1" type="ORF">NESM_000884500</name>
</gene>
<accession>A0AAW0EYD4</accession>
<sequence>MNEEAATVRVALHTSTMQSSFHKAAANFRQGVQQLHANTEHATANLVGNVSGIAAELQYTQAVMAESAASARCTTVETTAREETLYQMLLTVTENIWREAAMAQ</sequence>
<comment type="caution">
    <text evidence="1">The sequence shown here is derived from an EMBL/GenBank/DDBJ whole genome shotgun (WGS) entry which is preliminary data.</text>
</comment>
<dbReference type="Proteomes" id="UP001430356">
    <property type="component" value="Unassembled WGS sequence"/>
</dbReference>
<evidence type="ECO:0000313" key="1">
    <source>
        <dbReference type="EMBL" id="KAK7199148.1"/>
    </source>
</evidence>